<dbReference type="AlphaFoldDB" id="A0A975IW62"/>
<keyword evidence="1" id="KW-0732">Signal</keyword>
<accession>A0A975IW62</accession>
<reference evidence="2" key="1">
    <citation type="submission" date="2021-04" db="EMBL/GenBank/DDBJ databases">
        <title>The complete genome sequence of Caulobacter sp. S6.</title>
        <authorList>
            <person name="Tang Y."/>
            <person name="Ouyang W."/>
            <person name="Liu Q."/>
            <person name="Huang B."/>
            <person name="Guo Z."/>
            <person name="Lei P."/>
        </authorList>
    </citation>
    <scope>NUCLEOTIDE SEQUENCE</scope>
    <source>
        <strain evidence="2">S6</strain>
    </source>
</reference>
<organism evidence="2 3">
    <name type="scientific">Phenylobacterium montanum</name>
    <dbReference type="NCBI Taxonomy" id="2823693"/>
    <lineage>
        <taxon>Bacteria</taxon>
        <taxon>Pseudomonadati</taxon>
        <taxon>Pseudomonadota</taxon>
        <taxon>Alphaproteobacteria</taxon>
        <taxon>Caulobacterales</taxon>
        <taxon>Caulobacteraceae</taxon>
        <taxon>Phenylobacterium</taxon>
    </lineage>
</organism>
<evidence type="ECO:0000313" key="2">
    <source>
        <dbReference type="EMBL" id="QUD88051.1"/>
    </source>
</evidence>
<sequence>MRVRARAFTGAAIAAFALSGAAWADQPAAPSTTPAPKCFRSHDWEGWKPADDAKSIYIRVGIHDFYRIEFTDSCPILQAPNAHLITKPISDLICSPIEMDVKVADPPGGMAVPCIVSGITPLSPADVAALPKKLKP</sequence>
<dbReference type="Proteomes" id="UP000676409">
    <property type="component" value="Chromosome"/>
</dbReference>
<proteinExistence type="predicted"/>
<gene>
    <name evidence="2" type="ORF">KCG34_23970</name>
</gene>
<dbReference type="RefSeq" id="WP_211938102.1">
    <property type="nucleotide sequence ID" value="NZ_CP073078.1"/>
</dbReference>
<dbReference type="InterPro" id="IPR045500">
    <property type="entry name" value="DUF6491"/>
</dbReference>
<dbReference type="KEGG" id="caul:KCG34_23970"/>
<feature type="chain" id="PRO_5036938989" evidence="1">
    <location>
        <begin position="25"/>
        <end position="136"/>
    </location>
</feature>
<dbReference type="EMBL" id="CP073078">
    <property type="protein sequence ID" value="QUD88051.1"/>
    <property type="molecule type" value="Genomic_DNA"/>
</dbReference>
<evidence type="ECO:0000256" key="1">
    <source>
        <dbReference type="SAM" id="SignalP"/>
    </source>
</evidence>
<evidence type="ECO:0000313" key="3">
    <source>
        <dbReference type="Proteomes" id="UP000676409"/>
    </source>
</evidence>
<name>A0A975IW62_9CAUL</name>
<feature type="signal peptide" evidence="1">
    <location>
        <begin position="1"/>
        <end position="24"/>
    </location>
</feature>
<dbReference type="Pfam" id="PF20101">
    <property type="entry name" value="DUF6491"/>
    <property type="match status" value="1"/>
</dbReference>
<keyword evidence="3" id="KW-1185">Reference proteome</keyword>
<protein>
    <submittedName>
        <fullName evidence="2">Uncharacterized protein</fullName>
    </submittedName>
</protein>